<dbReference type="PANTHER" id="PTHR37038">
    <property type="entry name" value="TRANSCRIPTIONAL REGULATOR-RELATED"/>
    <property type="match status" value="1"/>
</dbReference>
<comment type="caution">
    <text evidence="2">The sequence shown here is derived from an EMBL/GenBank/DDBJ whole genome shotgun (WGS) entry which is preliminary data.</text>
</comment>
<feature type="domain" description="HTH cro/C1-type" evidence="1">
    <location>
        <begin position="9"/>
        <end position="62"/>
    </location>
</feature>
<dbReference type="EMBL" id="PXYX01000053">
    <property type="protein sequence ID" value="PSR24456.1"/>
    <property type="molecule type" value="Genomic_DNA"/>
</dbReference>
<gene>
    <name evidence="2" type="ORF">C7B47_14780</name>
</gene>
<dbReference type="AlphaFoldDB" id="A0A2T2WQE0"/>
<dbReference type="PROSITE" id="PS50943">
    <property type="entry name" value="HTH_CROC1"/>
    <property type="match status" value="1"/>
</dbReference>
<dbReference type="InterPro" id="IPR011990">
    <property type="entry name" value="TPR-like_helical_dom_sf"/>
</dbReference>
<sequence length="392" mass="44032">MITSFGESLRKLRLERGLRQKDLAGPGLSRSLISMYESGRLLPSYEILQSLATRLGVSVEVFFGGASEPVQRALLHIVNGACNAENIGDFETACELWDTARTLAATYHIEGWALQTKFRYALSLTECARWDEAVRALFDLLVDRDVHEMGMMYEILRSLGKAHRYLGQPKHAIIAFQHARNLVSPSDVRWVRMGINVASELALSGQWESALAEFEECIAAARTMGEGILEGWALIGWTTAQLDQGIVQGCEEKLARAEELARILQYEQLSVAAAHNRAVFYRLTEQWGRMEGCLKYALARTEDPFSLGQLLAEELEWATQNQNWNQVDEIIRKGEELPIQGPVRARLWLSAARSFRLQGDIAKAESLFAKAQEILRESRSFTLPGYQLPAKS</sequence>
<dbReference type="Proteomes" id="UP000242705">
    <property type="component" value="Unassembled WGS sequence"/>
</dbReference>
<dbReference type="CDD" id="cd00093">
    <property type="entry name" value="HTH_XRE"/>
    <property type="match status" value="1"/>
</dbReference>
<dbReference type="GO" id="GO:0003677">
    <property type="term" value="F:DNA binding"/>
    <property type="evidence" value="ECO:0007669"/>
    <property type="project" value="InterPro"/>
</dbReference>
<dbReference type="InterPro" id="IPR001387">
    <property type="entry name" value="Cro/C1-type_HTH"/>
</dbReference>
<proteinExistence type="predicted"/>
<accession>A0A2T2WQE0</accession>
<reference evidence="2 3" key="1">
    <citation type="journal article" date="2014" name="BMC Genomics">
        <title>Comparison of environmental and isolate Sulfobacillus genomes reveals diverse carbon, sulfur, nitrogen, and hydrogen metabolisms.</title>
        <authorList>
            <person name="Justice N.B."/>
            <person name="Norman A."/>
            <person name="Brown C.T."/>
            <person name="Singh A."/>
            <person name="Thomas B.C."/>
            <person name="Banfield J.F."/>
        </authorList>
    </citation>
    <scope>NUCLEOTIDE SEQUENCE [LARGE SCALE GENOMIC DNA]</scope>
    <source>
        <strain evidence="2">AMDSBA5</strain>
    </source>
</reference>
<dbReference type="Gene3D" id="1.10.260.40">
    <property type="entry name" value="lambda repressor-like DNA-binding domains"/>
    <property type="match status" value="1"/>
</dbReference>
<dbReference type="SMART" id="SM00028">
    <property type="entry name" value="TPR"/>
    <property type="match status" value="4"/>
</dbReference>
<dbReference type="SUPFAM" id="SSF48452">
    <property type="entry name" value="TPR-like"/>
    <property type="match status" value="2"/>
</dbReference>
<dbReference type="InterPro" id="IPR019734">
    <property type="entry name" value="TPR_rpt"/>
</dbReference>
<evidence type="ECO:0000259" key="1">
    <source>
        <dbReference type="PROSITE" id="PS50943"/>
    </source>
</evidence>
<protein>
    <recommendedName>
        <fullName evidence="1">HTH cro/C1-type domain-containing protein</fullName>
    </recommendedName>
</protein>
<dbReference type="SUPFAM" id="SSF47413">
    <property type="entry name" value="lambda repressor-like DNA-binding domains"/>
    <property type="match status" value="1"/>
</dbReference>
<evidence type="ECO:0000313" key="2">
    <source>
        <dbReference type="EMBL" id="PSR24456.1"/>
    </source>
</evidence>
<dbReference type="InterPro" id="IPR010982">
    <property type="entry name" value="Lambda_DNA-bd_dom_sf"/>
</dbReference>
<dbReference type="InterPro" id="IPR053163">
    <property type="entry name" value="HTH-type_regulator_Rgg"/>
</dbReference>
<dbReference type="SMART" id="SM00530">
    <property type="entry name" value="HTH_XRE"/>
    <property type="match status" value="1"/>
</dbReference>
<dbReference type="Pfam" id="PF01381">
    <property type="entry name" value="HTH_3"/>
    <property type="match status" value="1"/>
</dbReference>
<evidence type="ECO:0000313" key="3">
    <source>
        <dbReference type="Proteomes" id="UP000242705"/>
    </source>
</evidence>
<organism evidence="2 3">
    <name type="scientific">Sulfobacillus thermosulfidooxidans</name>
    <dbReference type="NCBI Taxonomy" id="28034"/>
    <lineage>
        <taxon>Bacteria</taxon>
        <taxon>Bacillati</taxon>
        <taxon>Bacillota</taxon>
        <taxon>Clostridia</taxon>
        <taxon>Eubacteriales</taxon>
        <taxon>Clostridiales Family XVII. Incertae Sedis</taxon>
        <taxon>Sulfobacillus</taxon>
    </lineage>
</organism>
<dbReference type="Gene3D" id="1.25.40.10">
    <property type="entry name" value="Tetratricopeptide repeat domain"/>
    <property type="match status" value="1"/>
</dbReference>
<name>A0A2T2WQE0_SULTH</name>